<dbReference type="EMBL" id="JRLZ01000001">
    <property type="protein sequence ID" value="KGO97078.1"/>
    <property type="molecule type" value="Genomic_DNA"/>
</dbReference>
<keyword evidence="2" id="KW-1185">Reference proteome</keyword>
<dbReference type="RefSeq" id="WP_023574428.1">
    <property type="nucleotide sequence ID" value="NZ_AVCS01000016.1"/>
</dbReference>
<name>V6S3Z6_9FLAO</name>
<dbReference type="Proteomes" id="UP000030149">
    <property type="component" value="Unassembled WGS sequence"/>
</dbReference>
<sequence length="199" mass="23009">MKKITTSLFLLLIGYKAISQNGETVGNGNSISEFLSTLILPALIGVIGYLLKSGYDLLLNRQKLRRSVLEEKLKNFYWPILTRLEQNTSIWRAILQKRNENDELQKKIGQYVEENIIIKNHREIVSIIINYRHLAKFDDKLSDVLQKYLRHVGIYEGILRSEVPTLPGLLGAPYPNDFDEIISERTKQLQIELDKKTIL</sequence>
<reference evidence="2" key="1">
    <citation type="submission" date="2013-09" db="EMBL/GenBank/DDBJ databases">
        <authorList>
            <person name="Zeng Z."/>
            <person name="Chen C."/>
        </authorList>
    </citation>
    <scope>NUCLEOTIDE SEQUENCE [LARGE SCALE GENOMIC DNA]</scope>
    <source>
        <strain evidence="2">DK69</strain>
    </source>
</reference>
<protein>
    <submittedName>
        <fullName evidence="1">Uncharacterized protein</fullName>
    </submittedName>
</protein>
<dbReference type="AlphaFoldDB" id="V6S3Z6"/>
<evidence type="ECO:0000313" key="1">
    <source>
        <dbReference type="EMBL" id="KGO97078.1"/>
    </source>
</evidence>
<dbReference type="STRING" id="1107311.Q767_00285"/>
<dbReference type="OrthoDB" id="483649at2"/>
<dbReference type="PATRIC" id="fig|1107311.3.peg.2431"/>
<dbReference type="eggNOG" id="ENOG5033N29">
    <property type="taxonomic scope" value="Bacteria"/>
</dbReference>
<evidence type="ECO:0000313" key="2">
    <source>
        <dbReference type="Proteomes" id="UP000030149"/>
    </source>
</evidence>
<accession>V6S3Z6</accession>
<organism evidence="1 2">
    <name type="scientific">Flavobacterium enshiense DK69</name>
    <dbReference type="NCBI Taxonomy" id="1107311"/>
    <lineage>
        <taxon>Bacteria</taxon>
        <taxon>Pseudomonadati</taxon>
        <taxon>Bacteroidota</taxon>
        <taxon>Flavobacteriia</taxon>
        <taxon>Flavobacteriales</taxon>
        <taxon>Flavobacteriaceae</taxon>
        <taxon>Flavobacterium</taxon>
    </lineage>
</organism>
<reference evidence="1 2" key="2">
    <citation type="journal article" date="2015" name="Stand. Genomic Sci.">
        <title>High quality draft genomic sequence of Flavobacterium enshiense DK69(T) and comparison among Flavobacterium genomes.</title>
        <authorList>
            <person name="Zeng Z."/>
            <person name="Chen C."/>
            <person name="Du H."/>
            <person name="Wang G."/>
            <person name="Li M."/>
        </authorList>
    </citation>
    <scope>NUCLEOTIDE SEQUENCE [LARGE SCALE GENOMIC DNA]</scope>
    <source>
        <strain evidence="1 2">DK69</strain>
    </source>
</reference>
<gene>
    <name evidence="1" type="ORF">Q767_00285</name>
</gene>
<comment type="caution">
    <text evidence="1">The sequence shown here is derived from an EMBL/GenBank/DDBJ whole genome shotgun (WGS) entry which is preliminary data.</text>
</comment>
<proteinExistence type="predicted"/>